<comment type="caution">
    <text evidence="2">The sequence shown here is derived from an EMBL/GenBank/DDBJ whole genome shotgun (WGS) entry which is preliminary data.</text>
</comment>
<accession>A0A3L6RI84</accession>
<protein>
    <submittedName>
        <fullName evidence="2">Uncharacterized protein</fullName>
    </submittedName>
</protein>
<keyword evidence="3" id="KW-1185">Reference proteome</keyword>
<feature type="region of interest" description="Disordered" evidence="1">
    <location>
        <begin position="88"/>
        <end position="115"/>
    </location>
</feature>
<sequence length="210" mass="23797">MRELHRWYLKESRDGTIMFAARIKNEHFHLGPDDVWIEFEIPWFLYHQDALDKSLLSIFCMSKVQECRRRGYYNVGFMDPHVIHEKSNQQGAPQGTISKAQVAAHDKATSHKRSKYTPPPPFKVGSIVILKSGIYPNKAIVPYATILSSSPKANVGGVELENQFYKVCITINHPIIQDGPLVRPMTGYNISGDAHAKGAPIAWPFKFCML</sequence>
<evidence type="ECO:0000256" key="1">
    <source>
        <dbReference type="SAM" id="MobiDB-lite"/>
    </source>
</evidence>
<proteinExistence type="predicted"/>
<dbReference type="Proteomes" id="UP000275267">
    <property type="component" value="Unassembled WGS sequence"/>
</dbReference>
<organism evidence="2 3">
    <name type="scientific">Panicum miliaceum</name>
    <name type="common">Proso millet</name>
    <name type="synonym">Broomcorn millet</name>
    <dbReference type="NCBI Taxonomy" id="4540"/>
    <lineage>
        <taxon>Eukaryota</taxon>
        <taxon>Viridiplantae</taxon>
        <taxon>Streptophyta</taxon>
        <taxon>Embryophyta</taxon>
        <taxon>Tracheophyta</taxon>
        <taxon>Spermatophyta</taxon>
        <taxon>Magnoliopsida</taxon>
        <taxon>Liliopsida</taxon>
        <taxon>Poales</taxon>
        <taxon>Poaceae</taxon>
        <taxon>PACMAD clade</taxon>
        <taxon>Panicoideae</taxon>
        <taxon>Panicodae</taxon>
        <taxon>Paniceae</taxon>
        <taxon>Panicinae</taxon>
        <taxon>Panicum</taxon>
        <taxon>Panicum sect. Panicum</taxon>
    </lineage>
</organism>
<dbReference type="AlphaFoldDB" id="A0A3L6RI84"/>
<dbReference type="STRING" id="4540.A0A3L6RI84"/>
<name>A0A3L6RI84_PANMI</name>
<feature type="compositionally biased region" description="Polar residues" evidence="1">
    <location>
        <begin position="88"/>
        <end position="99"/>
    </location>
</feature>
<reference evidence="3" key="1">
    <citation type="journal article" date="2019" name="Nat. Commun.">
        <title>The genome of broomcorn millet.</title>
        <authorList>
            <person name="Zou C."/>
            <person name="Miki D."/>
            <person name="Li D."/>
            <person name="Tang Q."/>
            <person name="Xiao L."/>
            <person name="Rajput S."/>
            <person name="Deng P."/>
            <person name="Jia W."/>
            <person name="Huang R."/>
            <person name="Zhang M."/>
            <person name="Sun Y."/>
            <person name="Hu J."/>
            <person name="Fu X."/>
            <person name="Schnable P.S."/>
            <person name="Li F."/>
            <person name="Zhang H."/>
            <person name="Feng B."/>
            <person name="Zhu X."/>
            <person name="Liu R."/>
            <person name="Schnable J.C."/>
            <person name="Zhu J.-K."/>
            <person name="Zhang H."/>
        </authorList>
    </citation>
    <scope>NUCLEOTIDE SEQUENCE [LARGE SCALE GENOMIC DNA]</scope>
</reference>
<evidence type="ECO:0000313" key="2">
    <source>
        <dbReference type="EMBL" id="RLN03808.1"/>
    </source>
</evidence>
<evidence type="ECO:0000313" key="3">
    <source>
        <dbReference type="Proteomes" id="UP000275267"/>
    </source>
</evidence>
<dbReference type="EMBL" id="PQIB02000008">
    <property type="protein sequence ID" value="RLN03808.1"/>
    <property type="molecule type" value="Genomic_DNA"/>
</dbReference>
<gene>
    <name evidence="2" type="ORF">C2845_PM13G07650</name>
</gene>
<dbReference type="OrthoDB" id="695752at2759"/>